<dbReference type="OrthoDB" id="2655130at2"/>
<keyword evidence="2" id="KW-1185">Reference proteome</keyword>
<dbReference type="STRING" id="1561.NPD11_1984"/>
<protein>
    <submittedName>
        <fullName evidence="1">MnxE domain protein</fullName>
    </submittedName>
</protein>
<dbReference type="HOGENOM" id="CLU_168105_0_0_9"/>
<name>A0A0A7FVS9_9CLOT</name>
<gene>
    <name evidence="1" type="primary">mnxE</name>
    <name evidence="1" type="ORF">U729_1011</name>
</gene>
<dbReference type="Proteomes" id="UP000030635">
    <property type="component" value="Chromosome"/>
</dbReference>
<evidence type="ECO:0000313" key="2">
    <source>
        <dbReference type="Proteomes" id="UP000030635"/>
    </source>
</evidence>
<accession>A0A0A7FVS9</accession>
<reference evidence="1 2" key="1">
    <citation type="journal article" date="2015" name="Infect. Genet. Evol.">
        <title>Genomic sequences of six botulinum neurotoxin-producing strains representing three clostridial species illustrate the mobility and diversity of botulinum neurotoxin genes.</title>
        <authorList>
            <person name="Smith T.J."/>
            <person name="Hill K.K."/>
            <person name="Xie G."/>
            <person name="Foley B.T."/>
            <person name="Williamson C.H."/>
            <person name="Foster J.T."/>
            <person name="Johnson S.L."/>
            <person name="Chertkov O."/>
            <person name="Teshima H."/>
            <person name="Gibbons H.S."/>
            <person name="Johnsky L.A."/>
            <person name="Karavis M.A."/>
            <person name="Smith L.A."/>
        </authorList>
    </citation>
    <scope>NUCLEOTIDE SEQUENCE [LARGE SCALE GENOMIC DNA]</scope>
    <source>
        <strain evidence="1">Sullivan</strain>
    </source>
</reference>
<proteinExistence type="predicted"/>
<dbReference type="EMBL" id="CP006905">
    <property type="protein sequence ID" value="AIY83724.1"/>
    <property type="molecule type" value="Genomic_DNA"/>
</dbReference>
<sequence>MEFLNELLSRPALAKEIDEHRNENLVFILKPTQLNILGQVFRPILTGKITEVSNQYVRLENVNIKMTNAPEYIFSRPLTIPLNEIVNFFSFPAGERFPLV</sequence>
<organism evidence="1 2">
    <name type="scientific">Clostridium baratii str. Sullivan</name>
    <dbReference type="NCBI Taxonomy" id="1415775"/>
    <lineage>
        <taxon>Bacteria</taxon>
        <taxon>Bacillati</taxon>
        <taxon>Bacillota</taxon>
        <taxon>Clostridia</taxon>
        <taxon>Eubacteriales</taxon>
        <taxon>Clostridiaceae</taxon>
        <taxon>Clostridium</taxon>
    </lineage>
</organism>
<dbReference type="eggNOG" id="ENOG5033M9N">
    <property type="taxonomic scope" value="Bacteria"/>
</dbReference>
<dbReference type="RefSeq" id="WP_052139446.1">
    <property type="nucleotide sequence ID" value="NZ_CP006905.1"/>
</dbReference>
<evidence type="ECO:0000313" key="1">
    <source>
        <dbReference type="EMBL" id="AIY83724.1"/>
    </source>
</evidence>
<dbReference type="AlphaFoldDB" id="A0A0A7FVS9"/>
<dbReference type="KEGG" id="cbv:U729_1011"/>